<proteinExistence type="inferred from homology"/>
<dbReference type="InterPro" id="IPR001753">
    <property type="entry name" value="Enoyl-CoA_hydra/iso"/>
</dbReference>
<dbReference type="GO" id="GO:0003824">
    <property type="term" value="F:catalytic activity"/>
    <property type="evidence" value="ECO:0007669"/>
    <property type="project" value="UniProtKB-ARBA"/>
</dbReference>
<comment type="caution">
    <text evidence="2">The sequence shown here is derived from an EMBL/GenBank/DDBJ whole genome shotgun (WGS) entry which is preliminary data.</text>
</comment>
<dbReference type="CDD" id="cd06558">
    <property type="entry name" value="crotonase-like"/>
    <property type="match status" value="1"/>
</dbReference>
<name>A0A8S8X9A9_9PROT</name>
<evidence type="ECO:0000313" key="3">
    <source>
        <dbReference type="Proteomes" id="UP000681075"/>
    </source>
</evidence>
<dbReference type="PANTHER" id="PTHR43459:SF1">
    <property type="entry name" value="EG:BACN32G11.4 PROTEIN"/>
    <property type="match status" value="1"/>
</dbReference>
<evidence type="ECO:0000256" key="1">
    <source>
        <dbReference type="ARBA" id="ARBA00005254"/>
    </source>
</evidence>
<reference evidence="2" key="1">
    <citation type="submission" date="2021-02" db="EMBL/GenBank/DDBJ databases">
        <title>Genome sequence of Rhodospirillales sp. strain TMPK1 isolated from soil.</title>
        <authorList>
            <person name="Nakai R."/>
            <person name="Kusada H."/>
            <person name="Tamaki H."/>
        </authorList>
    </citation>
    <scope>NUCLEOTIDE SEQUENCE</scope>
    <source>
        <strain evidence="2">TMPK1</strain>
    </source>
</reference>
<dbReference type="AlphaFoldDB" id="A0A8S8X9A9"/>
<dbReference type="EMBL" id="BOPV01000001">
    <property type="protein sequence ID" value="GIL38662.1"/>
    <property type="molecule type" value="Genomic_DNA"/>
</dbReference>
<dbReference type="Gene3D" id="1.10.12.10">
    <property type="entry name" value="Lyase 2-enoyl-coa Hydratase, Chain A, domain 2"/>
    <property type="match status" value="1"/>
</dbReference>
<keyword evidence="3" id="KW-1185">Reference proteome</keyword>
<dbReference type="RefSeq" id="WP_420241714.1">
    <property type="nucleotide sequence ID" value="NZ_BOPV01000001.1"/>
</dbReference>
<protein>
    <submittedName>
        <fullName evidence="2">Enoyl-CoA hydratase</fullName>
    </submittedName>
</protein>
<dbReference type="Pfam" id="PF00378">
    <property type="entry name" value="ECH_1"/>
    <property type="match status" value="1"/>
</dbReference>
<dbReference type="PANTHER" id="PTHR43459">
    <property type="entry name" value="ENOYL-COA HYDRATASE"/>
    <property type="match status" value="1"/>
</dbReference>
<gene>
    <name evidence="2" type="primary">paaG_1</name>
    <name evidence="2" type="ORF">TMPK1_08990</name>
</gene>
<accession>A0A8S8X9A9</accession>
<dbReference type="Proteomes" id="UP000681075">
    <property type="component" value="Unassembled WGS sequence"/>
</dbReference>
<dbReference type="SUPFAM" id="SSF52096">
    <property type="entry name" value="ClpP/crotonase"/>
    <property type="match status" value="1"/>
</dbReference>
<organism evidence="2 3">
    <name type="scientific">Roseiterribacter gracilis</name>
    <dbReference type="NCBI Taxonomy" id="2812848"/>
    <lineage>
        <taxon>Bacteria</taxon>
        <taxon>Pseudomonadati</taxon>
        <taxon>Pseudomonadota</taxon>
        <taxon>Alphaproteobacteria</taxon>
        <taxon>Rhodospirillales</taxon>
        <taxon>Roseiterribacteraceae</taxon>
        <taxon>Roseiterribacter</taxon>
    </lineage>
</organism>
<comment type="similarity">
    <text evidence="1">Belongs to the enoyl-CoA hydratase/isomerase family.</text>
</comment>
<dbReference type="InterPro" id="IPR014748">
    <property type="entry name" value="Enoyl-CoA_hydra_C"/>
</dbReference>
<dbReference type="Gene3D" id="3.90.226.10">
    <property type="entry name" value="2-enoyl-CoA Hydratase, Chain A, domain 1"/>
    <property type="match status" value="1"/>
</dbReference>
<sequence length="269" mass="27987">MNSSDPVLVERQGAVAIVSLNRPAVLNALSLAMADALGTVMPALAVDPTVRAVLLVGAGDHFMAGGDLVEMRKGITAIEGKEAQKAETERWVHRAHVAIRAIASMPKPVITAVHGSCAGYGISLMLASDLALAADGTKFTLAYCAIGTSPDGGATWTLPRAIGAKAAAELALTGDRFDAARAMSLGLINRVVAPDKLRDDALALATRLAAGPTAALARTKTLLREGMARSLDAQLDEEARNFAASAVSDDFAEGIDAFLNKRMPKFEGR</sequence>
<dbReference type="InterPro" id="IPR029045">
    <property type="entry name" value="ClpP/crotonase-like_dom_sf"/>
</dbReference>
<evidence type="ECO:0000313" key="2">
    <source>
        <dbReference type="EMBL" id="GIL38662.1"/>
    </source>
</evidence>